<feature type="compositionally biased region" description="Polar residues" evidence="1">
    <location>
        <begin position="572"/>
        <end position="582"/>
    </location>
</feature>
<dbReference type="Proteomes" id="UP000431401">
    <property type="component" value="Unassembled WGS sequence"/>
</dbReference>
<dbReference type="InterPro" id="IPR024812">
    <property type="entry name" value="TPR_24"/>
</dbReference>
<dbReference type="InterPro" id="IPR019734">
    <property type="entry name" value="TPR_rpt"/>
</dbReference>
<sequence>MSEAGTDDDWAPLHEAAAVYQTGDVAQARRMFEAAVGTAGGRVRLAAMVNAAAMCDRLGEHIAALDWYRTALPDIPGDAIRMRATALVDMSQTMQHLGDLEAAQSALTEARDLLGDDPEFGHLRVACLLSITAVAIHGRRWSEALAHATESLDVAVVSAPELLGHPLMNLAAVYFETGRDTLAIDFARQALDAFTKAGDRNGIAETQQNLAMMHLRAGEFDEARPLLDASQEWFEENDLGPRAAIGWKLRGFLADGTGDPDAAREWYQRSSDHFRASGAVLEAAEVQLRTAVAEARSGRPDAAERLLSEAFDTYARHGRGLDCAHIDFWRATLLAEHPTGADPARTGLDLVVPAALAIDAVRHTFADGYHRQQWHARLAEPAVRLAFRFATDARDARVIADLVETCCAGAIPAPGRQPAERVTGIPLTIPEAPPESRTAPSAPAAATLGTALSDLAASAGLAVGPPPRVRVAPDGRIALADHIAAAETRYHRVVRDARILPAITEPADSLAVTPPIGAEATSADSAVAVPPARSDGPSPWPSPARARTSPSPAGTRPAATPHGPGIPLPNGAATSGAASPDSSEAIPPEHNSATAGPGRPADTTPGSALPRDATVTPHGDATSTPPGSTAITPAGSVVPPARPSAGAGSATAAMRIRTASASGPSSPHSRSLPNSADGRTVGAGGQPTVFVRMADAGDLYLSWYWAGEVDAPGVAVIPEDQVAAAVARFAAALPRPEVPGGLEAAFTTGELATFDAENELAQYLSRVFLPFRLAEQLYRLWTGGVRPYVRIQPSPRVARIPWELLAPDPELRLLDIADVGTLAPAGLVHAPGRVARSWSADRALPVVAVLDPRVPGFRADSALGSVLGRMDGQAPLARRVAEYGDRLAPAVTDPVDAFRRTDVDRDWLGRALRAGAARLLYVGHVTAATPESGRSEEARLHLACTDATTGFAPIDRIHRPLSAKDLILGTHAAAADPVDGATRWPIPARVALIACESGGDLRFGEALGLLAAMIHGGAELVTASRWTLPTDLAFQRFGAAGSGTRPLQDAVCAIDAAHERPDPVEALLRWQRERLAAWRDTRQVVDSPLLWAAFATVDTHQCSS</sequence>
<feature type="compositionally biased region" description="Low complexity" evidence="1">
    <location>
        <begin position="543"/>
        <end position="553"/>
    </location>
</feature>
<dbReference type="SMART" id="SM00028">
    <property type="entry name" value="TPR"/>
    <property type="match status" value="5"/>
</dbReference>
<evidence type="ECO:0000313" key="2">
    <source>
        <dbReference type="EMBL" id="MQY27184.1"/>
    </source>
</evidence>
<dbReference type="InterPro" id="IPR011990">
    <property type="entry name" value="TPR-like_helical_dom_sf"/>
</dbReference>
<feature type="compositionally biased region" description="Low complexity" evidence="1">
    <location>
        <begin position="660"/>
        <end position="673"/>
    </location>
</feature>
<protein>
    <recommendedName>
        <fullName evidence="4">CHAT domain-containing protein</fullName>
    </recommendedName>
</protein>
<organism evidence="2 3">
    <name type="scientific">Nocardia aurantia</name>
    <dbReference type="NCBI Taxonomy" id="2585199"/>
    <lineage>
        <taxon>Bacteria</taxon>
        <taxon>Bacillati</taxon>
        <taxon>Actinomycetota</taxon>
        <taxon>Actinomycetes</taxon>
        <taxon>Mycobacteriales</taxon>
        <taxon>Nocardiaceae</taxon>
        <taxon>Nocardia</taxon>
    </lineage>
</organism>
<proteinExistence type="predicted"/>
<name>A0A7K0DQT5_9NOCA</name>
<feature type="region of interest" description="Disordered" evidence="1">
    <location>
        <begin position="521"/>
        <end position="683"/>
    </location>
</feature>
<feature type="compositionally biased region" description="Low complexity" evidence="1">
    <location>
        <begin position="636"/>
        <end position="653"/>
    </location>
</feature>
<accession>A0A7K0DQT5</accession>
<evidence type="ECO:0000313" key="3">
    <source>
        <dbReference type="Proteomes" id="UP000431401"/>
    </source>
</evidence>
<feature type="compositionally biased region" description="Polar residues" evidence="1">
    <location>
        <begin position="621"/>
        <end position="631"/>
    </location>
</feature>
<evidence type="ECO:0008006" key="4">
    <source>
        <dbReference type="Google" id="ProtNLM"/>
    </source>
</evidence>
<dbReference type="Pfam" id="PF13424">
    <property type="entry name" value="TPR_12"/>
    <property type="match status" value="1"/>
</dbReference>
<gene>
    <name evidence="2" type="ORF">NRB56_27660</name>
</gene>
<dbReference type="EMBL" id="WEGI01000005">
    <property type="protein sequence ID" value="MQY27184.1"/>
    <property type="molecule type" value="Genomic_DNA"/>
</dbReference>
<keyword evidence="3" id="KW-1185">Reference proteome</keyword>
<evidence type="ECO:0000256" key="1">
    <source>
        <dbReference type="SAM" id="MobiDB-lite"/>
    </source>
</evidence>
<dbReference type="AlphaFoldDB" id="A0A7K0DQT5"/>
<dbReference type="Gene3D" id="1.25.40.10">
    <property type="entry name" value="Tetratricopeptide repeat domain"/>
    <property type="match status" value="2"/>
</dbReference>
<dbReference type="PANTHER" id="PTHR47050">
    <property type="entry name" value="TETRATRICOPEPTIDE REPEAT PROTEIN 24"/>
    <property type="match status" value="1"/>
</dbReference>
<dbReference type="PANTHER" id="PTHR47050:SF1">
    <property type="entry name" value="TETRATRICOPEPTIDE REPEAT PROTEIN 24-LIKE"/>
    <property type="match status" value="1"/>
</dbReference>
<dbReference type="SUPFAM" id="SSF48452">
    <property type="entry name" value="TPR-like"/>
    <property type="match status" value="2"/>
</dbReference>
<reference evidence="2 3" key="1">
    <citation type="submission" date="2019-10" db="EMBL/GenBank/DDBJ databases">
        <title>Nocardia macrotermitis sp. nov. and Nocardia aurantia sp. nov., isolated from the gut of fungus growing-termite Macrotermes natalensis.</title>
        <authorList>
            <person name="Benndorf R."/>
            <person name="Schwitalla J."/>
            <person name="Martin K."/>
            <person name="De Beer W."/>
            <person name="Kaster A.-K."/>
            <person name="Vollmers J."/>
            <person name="Poulsen M."/>
            <person name="Beemelmanns C."/>
        </authorList>
    </citation>
    <scope>NUCLEOTIDE SEQUENCE [LARGE SCALE GENOMIC DNA]</scope>
    <source>
        <strain evidence="2 3">RB56</strain>
    </source>
</reference>
<comment type="caution">
    <text evidence="2">The sequence shown here is derived from an EMBL/GenBank/DDBJ whole genome shotgun (WGS) entry which is preliminary data.</text>
</comment>